<dbReference type="GO" id="GO:0004364">
    <property type="term" value="F:glutathione transferase activity"/>
    <property type="evidence" value="ECO:0007669"/>
    <property type="project" value="UniProtKB-EC"/>
</dbReference>
<sequence>MAPIFGYWDIRGIAQPIRLLMHYVGMEFEDKRYSCGPAPDYSRESWMKEKFTLGLDFPNLPYYIDGDIKITQSGAIIRHIARKKNLCGETEKEKVIVDMMENQIQDFRSGFSALCYRSENFDEEKPKYLKNVVPKIKAFADFLGEKKYLVGDKITFVDFMLYETLDHHKVFDASLLEPHANLKAYLERIEALPAIAAYMKSDDFISRPINNTIAKFR</sequence>
<dbReference type="InterPro" id="IPR004046">
    <property type="entry name" value="GST_C"/>
</dbReference>
<comment type="function">
    <text evidence="1">Conjugation of reduced glutathione to a wide number of exogenous and endogenous hydrophobic electrophiles.</text>
</comment>
<dbReference type="InterPro" id="IPR040079">
    <property type="entry name" value="Glutathione_S-Trfase"/>
</dbReference>
<name>A0A6P8J034_ACTTE</name>
<dbReference type="PANTHER" id="PTHR11571">
    <property type="entry name" value="GLUTATHIONE S-TRANSFERASE"/>
    <property type="match status" value="1"/>
</dbReference>
<evidence type="ECO:0000259" key="7">
    <source>
        <dbReference type="PROSITE" id="PS50404"/>
    </source>
</evidence>
<dbReference type="SUPFAM" id="SSF47616">
    <property type="entry name" value="GST C-terminal domain-like"/>
    <property type="match status" value="1"/>
</dbReference>
<evidence type="ECO:0000256" key="5">
    <source>
        <dbReference type="ARBA" id="ARBA00047960"/>
    </source>
</evidence>
<keyword evidence="9" id="KW-1185">Reference proteome</keyword>
<reference evidence="10" key="1">
    <citation type="submission" date="2025-08" db="UniProtKB">
        <authorList>
            <consortium name="RefSeq"/>
        </authorList>
    </citation>
    <scope>IDENTIFICATION</scope>
    <source>
        <tissue evidence="10">Tentacle</tissue>
    </source>
</reference>
<proteinExistence type="inferred from homology"/>
<dbReference type="OrthoDB" id="4951845at2759"/>
<gene>
    <name evidence="10" type="primary">LOC116306843</name>
</gene>
<dbReference type="SUPFAM" id="SSF52833">
    <property type="entry name" value="Thioredoxin-like"/>
    <property type="match status" value="1"/>
</dbReference>
<dbReference type="Pfam" id="PF14497">
    <property type="entry name" value="GST_C_3"/>
    <property type="match status" value="1"/>
</dbReference>
<dbReference type="InterPro" id="IPR050213">
    <property type="entry name" value="GST_superfamily"/>
</dbReference>
<dbReference type="SFLD" id="SFLDG01205">
    <property type="entry name" value="AMPS.1"/>
    <property type="match status" value="1"/>
</dbReference>
<evidence type="ECO:0000313" key="9">
    <source>
        <dbReference type="Proteomes" id="UP000515163"/>
    </source>
</evidence>
<dbReference type="EC" id="2.5.1.18" evidence="3"/>
<dbReference type="PANTHER" id="PTHR11571:SF222">
    <property type="entry name" value="GLUTATHIONE TRANSFERASE"/>
    <property type="match status" value="1"/>
</dbReference>
<dbReference type="CDD" id="cd03075">
    <property type="entry name" value="GST_N_Mu"/>
    <property type="match status" value="1"/>
</dbReference>
<dbReference type="AlphaFoldDB" id="A0A6P8J034"/>
<evidence type="ECO:0000256" key="1">
    <source>
        <dbReference type="ARBA" id="ARBA00003701"/>
    </source>
</evidence>
<dbReference type="Proteomes" id="UP000515163">
    <property type="component" value="Unplaced"/>
</dbReference>
<dbReference type="InterPro" id="IPR004045">
    <property type="entry name" value="Glutathione_S-Trfase_N"/>
</dbReference>
<dbReference type="SFLD" id="SFLDS00019">
    <property type="entry name" value="Glutathione_Transferase_(cytos"/>
    <property type="match status" value="1"/>
</dbReference>
<feature type="domain" description="GST N-terminal" evidence="7">
    <location>
        <begin position="1"/>
        <end position="88"/>
    </location>
</feature>
<dbReference type="RefSeq" id="XP_031572824.1">
    <property type="nucleotide sequence ID" value="XM_031716964.1"/>
</dbReference>
<dbReference type="InterPro" id="IPR003081">
    <property type="entry name" value="GST_mu"/>
</dbReference>
<dbReference type="FunFam" id="1.20.1050.10:FF:000003">
    <property type="entry name" value="Glutathione S-transferase 2"/>
    <property type="match status" value="1"/>
</dbReference>
<comment type="catalytic activity">
    <reaction evidence="5">
        <text>RX + glutathione = an S-substituted glutathione + a halide anion + H(+)</text>
        <dbReference type="Rhea" id="RHEA:16437"/>
        <dbReference type="ChEBI" id="CHEBI:15378"/>
        <dbReference type="ChEBI" id="CHEBI:16042"/>
        <dbReference type="ChEBI" id="CHEBI:17792"/>
        <dbReference type="ChEBI" id="CHEBI:57925"/>
        <dbReference type="ChEBI" id="CHEBI:90779"/>
        <dbReference type="EC" id="2.5.1.18"/>
    </reaction>
</comment>
<dbReference type="PROSITE" id="PS50404">
    <property type="entry name" value="GST_NTER"/>
    <property type="match status" value="1"/>
</dbReference>
<organism evidence="9 10">
    <name type="scientific">Actinia tenebrosa</name>
    <name type="common">Australian red waratah sea anemone</name>
    <dbReference type="NCBI Taxonomy" id="6105"/>
    <lineage>
        <taxon>Eukaryota</taxon>
        <taxon>Metazoa</taxon>
        <taxon>Cnidaria</taxon>
        <taxon>Anthozoa</taxon>
        <taxon>Hexacorallia</taxon>
        <taxon>Actiniaria</taxon>
        <taxon>Actiniidae</taxon>
        <taxon>Actinia</taxon>
    </lineage>
</organism>
<dbReference type="InParanoid" id="A0A6P8J034"/>
<dbReference type="PROSITE" id="PS50405">
    <property type="entry name" value="GST_CTER"/>
    <property type="match status" value="1"/>
</dbReference>
<dbReference type="Gene3D" id="1.20.1050.10">
    <property type="match status" value="1"/>
</dbReference>
<evidence type="ECO:0000256" key="3">
    <source>
        <dbReference type="ARBA" id="ARBA00012452"/>
    </source>
</evidence>
<evidence type="ECO:0000259" key="8">
    <source>
        <dbReference type="PROSITE" id="PS50405"/>
    </source>
</evidence>
<dbReference type="FunFam" id="3.40.30.10:FF:000019">
    <property type="entry name" value="Glutathione S-transferase Mu"/>
    <property type="match status" value="1"/>
</dbReference>
<dbReference type="Pfam" id="PF02798">
    <property type="entry name" value="GST_N"/>
    <property type="match status" value="1"/>
</dbReference>
<evidence type="ECO:0000256" key="6">
    <source>
        <dbReference type="ARBA" id="ARBA00081375"/>
    </source>
</evidence>
<feature type="domain" description="GST C-terminal" evidence="8">
    <location>
        <begin position="90"/>
        <end position="209"/>
    </location>
</feature>
<dbReference type="Gene3D" id="3.40.30.10">
    <property type="entry name" value="Glutaredoxin"/>
    <property type="match status" value="1"/>
</dbReference>
<evidence type="ECO:0000256" key="2">
    <source>
        <dbReference type="ARBA" id="ARBA00005861"/>
    </source>
</evidence>
<evidence type="ECO:0000256" key="4">
    <source>
        <dbReference type="ARBA" id="ARBA00022679"/>
    </source>
</evidence>
<keyword evidence="4" id="KW-0808">Transferase</keyword>
<dbReference type="SFLD" id="SFLDG00363">
    <property type="entry name" value="AMPS_(cytGST):_Alpha-__Mu-__Pi"/>
    <property type="match status" value="1"/>
</dbReference>
<evidence type="ECO:0000313" key="10">
    <source>
        <dbReference type="RefSeq" id="XP_031572824.1"/>
    </source>
</evidence>
<dbReference type="InterPro" id="IPR010987">
    <property type="entry name" value="Glutathione-S-Trfase_C-like"/>
</dbReference>
<dbReference type="GO" id="GO:0006749">
    <property type="term" value="P:glutathione metabolic process"/>
    <property type="evidence" value="ECO:0007669"/>
    <property type="project" value="TreeGrafter"/>
</dbReference>
<accession>A0A6P8J034</accession>
<comment type="similarity">
    <text evidence="2">Belongs to the GST superfamily. Mu family.</text>
</comment>
<dbReference type="InterPro" id="IPR036282">
    <property type="entry name" value="Glutathione-S-Trfase_C_sf"/>
</dbReference>
<dbReference type="PRINTS" id="PR01267">
    <property type="entry name" value="GSTRNSFRASEM"/>
</dbReference>
<dbReference type="InterPro" id="IPR036249">
    <property type="entry name" value="Thioredoxin-like_sf"/>
</dbReference>
<dbReference type="FunCoup" id="A0A6P8J034">
    <property type="interactions" value="457"/>
</dbReference>
<dbReference type="GeneID" id="116306843"/>
<protein>
    <recommendedName>
        <fullName evidence="3">glutathione transferase</fullName>
        <ecNumber evidence="3">2.5.1.18</ecNumber>
    </recommendedName>
    <alternativeName>
        <fullName evidence="6">GST class-mu</fullName>
    </alternativeName>
</protein>